<dbReference type="RefSeq" id="WP_200321880.1">
    <property type="nucleotide sequence ID" value="NZ_JAENJH010000006.1"/>
</dbReference>
<gene>
    <name evidence="8" type="ORF">JHE00_23795</name>
</gene>
<evidence type="ECO:0000313" key="9">
    <source>
        <dbReference type="Proteomes" id="UP000635245"/>
    </source>
</evidence>
<dbReference type="GO" id="GO:0015137">
    <property type="term" value="F:citrate transmembrane transporter activity"/>
    <property type="evidence" value="ECO:0007669"/>
    <property type="project" value="InterPro"/>
</dbReference>
<evidence type="ECO:0000256" key="1">
    <source>
        <dbReference type="ARBA" id="ARBA00004141"/>
    </source>
</evidence>
<feature type="transmembrane region" description="Helical" evidence="6">
    <location>
        <begin position="25"/>
        <end position="43"/>
    </location>
</feature>
<evidence type="ECO:0000256" key="3">
    <source>
        <dbReference type="ARBA" id="ARBA00022692"/>
    </source>
</evidence>
<organism evidence="8 9">
    <name type="scientific">Prauserella cavernicola</name>
    <dbReference type="NCBI Taxonomy" id="2800127"/>
    <lineage>
        <taxon>Bacteria</taxon>
        <taxon>Bacillati</taxon>
        <taxon>Actinomycetota</taxon>
        <taxon>Actinomycetes</taxon>
        <taxon>Pseudonocardiales</taxon>
        <taxon>Pseudonocardiaceae</taxon>
        <taxon>Prauserella</taxon>
    </lineage>
</organism>
<comment type="caution">
    <text evidence="8">The sequence shown here is derived from an EMBL/GenBank/DDBJ whole genome shotgun (WGS) entry which is preliminary data.</text>
</comment>
<feature type="transmembrane region" description="Helical" evidence="6">
    <location>
        <begin position="98"/>
        <end position="126"/>
    </location>
</feature>
<keyword evidence="5 6" id="KW-0472">Membrane</keyword>
<keyword evidence="4 6" id="KW-1133">Transmembrane helix</keyword>
<evidence type="ECO:0000256" key="5">
    <source>
        <dbReference type="ARBA" id="ARBA00023136"/>
    </source>
</evidence>
<evidence type="ECO:0000256" key="6">
    <source>
        <dbReference type="SAM" id="Phobius"/>
    </source>
</evidence>
<keyword evidence="9" id="KW-1185">Reference proteome</keyword>
<feature type="transmembrane region" description="Helical" evidence="6">
    <location>
        <begin position="424"/>
        <end position="444"/>
    </location>
</feature>
<feature type="transmembrane region" description="Helical" evidence="6">
    <location>
        <begin position="178"/>
        <end position="198"/>
    </location>
</feature>
<evidence type="ECO:0000256" key="4">
    <source>
        <dbReference type="ARBA" id="ARBA00022989"/>
    </source>
</evidence>
<dbReference type="EMBL" id="JAENJH010000006">
    <property type="protein sequence ID" value="MBK1787358.1"/>
    <property type="molecule type" value="Genomic_DNA"/>
</dbReference>
<feature type="domain" description="Citrate transporter-like" evidence="7">
    <location>
        <begin position="13"/>
        <end position="391"/>
    </location>
</feature>
<protein>
    <submittedName>
        <fullName evidence="8">Citrate transporter</fullName>
    </submittedName>
</protein>
<evidence type="ECO:0000313" key="8">
    <source>
        <dbReference type="EMBL" id="MBK1787358.1"/>
    </source>
</evidence>
<comment type="subcellular location">
    <subcellularLocation>
        <location evidence="1">Membrane</location>
        <topology evidence="1">Multi-pass membrane protein</topology>
    </subcellularLocation>
</comment>
<dbReference type="InterPro" id="IPR004680">
    <property type="entry name" value="Cit_transptr-like_dom"/>
</dbReference>
<feature type="transmembrane region" description="Helical" evidence="6">
    <location>
        <begin position="329"/>
        <end position="357"/>
    </location>
</feature>
<reference evidence="8" key="1">
    <citation type="submission" date="2020-12" db="EMBL/GenBank/DDBJ databases">
        <title>Prauserella sp. ASG 168, a novel actinomycete isolated from cave rock.</title>
        <authorList>
            <person name="Suriyachadkun C."/>
        </authorList>
    </citation>
    <scope>NUCLEOTIDE SEQUENCE</scope>
    <source>
        <strain evidence="8">ASG 168</strain>
    </source>
</reference>
<evidence type="ECO:0000259" key="7">
    <source>
        <dbReference type="Pfam" id="PF03600"/>
    </source>
</evidence>
<dbReference type="AlphaFoldDB" id="A0A934QY13"/>
<feature type="transmembrane region" description="Helical" evidence="6">
    <location>
        <begin position="55"/>
        <end position="74"/>
    </location>
</feature>
<dbReference type="GO" id="GO:0016020">
    <property type="term" value="C:membrane"/>
    <property type="evidence" value="ECO:0007669"/>
    <property type="project" value="UniProtKB-SubCell"/>
</dbReference>
<name>A0A934QY13_9PSEU</name>
<feature type="transmembrane region" description="Helical" evidence="6">
    <location>
        <begin position="138"/>
        <end position="158"/>
    </location>
</feature>
<keyword evidence="3 6" id="KW-0812">Transmembrane</keyword>
<dbReference type="InterPro" id="IPR014738">
    <property type="entry name" value="Citrate_transporter"/>
</dbReference>
<sequence length="446" mass="46655">MISVVGFILVGTIVALLLFRAVSPIAAFATLPVIAALALGFSFDDLSTMASDGISGVAQTAFLFIFAILFFGLMRDRGLFDPLVRAALKRTADRPVRVTVATVFVAAVAHLDGLGAATFLLTIPAFLPIYKRMGMSPLNLVMLVGLAAGVINIVPWAGTTVRAAAAIGVDAIELWRPLIPIQLFGLAVVFGIAVVVGLREKAKIRRAATDSVPVPAGAAPVHGSTTDHEPAEIERPGALSVRSWRYWANVVLTLATITALITQLLPFHLCFAVALGIGLVLNYRRAADQDHSIATHAKDALAMGALIVTVGMFLGVMNGTGMLEQMGDVLVSAVPTQAGSVLHVIVGALGVPLGMIFGPDPYYFGILPLIQELVGSHGVGADSVARAMLIGENTGFAVSPVVPTVYLALGLANLELGRHIRHSFLWFWGLSLAMLAASVATGAVGF</sequence>
<dbReference type="NCBIfam" id="TIGR00784">
    <property type="entry name" value="citMHS"/>
    <property type="match status" value="1"/>
</dbReference>
<dbReference type="Proteomes" id="UP000635245">
    <property type="component" value="Unassembled WGS sequence"/>
</dbReference>
<feature type="transmembrane region" description="Helical" evidence="6">
    <location>
        <begin position="300"/>
        <end position="317"/>
    </location>
</feature>
<accession>A0A934QY13</accession>
<keyword evidence="2" id="KW-0813">Transport</keyword>
<feature type="transmembrane region" description="Helical" evidence="6">
    <location>
        <begin position="394"/>
        <end position="412"/>
    </location>
</feature>
<feature type="transmembrane region" description="Helical" evidence="6">
    <location>
        <begin position="250"/>
        <end position="280"/>
    </location>
</feature>
<evidence type="ECO:0000256" key="2">
    <source>
        <dbReference type="ARBA" id="ARBA00022448"/>
    </source>
</evidence>
<proteinExistence type="predicted"/>
<dbReference type="Pfam" id="PF03600">
    <property type="entry name" value="CitMHS"/>
    <property type="match status" value="1"/>
</dbReference>